<dbReference type="EMBL" id="AP022598">
    <property type="protein sequence ID" value="BBY74004.1"/>
    <property type="molecule type" value="Genomic_DNA"/>
</dbReference>
<sequence>MLSAPALETGSMTAPSKPRVSKFLAAGVAVVGASAIAITPVSPVVDVKAANYVANHMVELTASAYPTYGSDTSAVYGNLLSESGANIANLFQVFASDPFPIINQLAANQLAYGQKILSGLAGIPAAMNSWWTGANGKALFEQAAEHLRNGEYADAWDRINRSFVYSLNIGAPLYNAFWSQAPSQRNPQGNMGIPDQMALNFQQVVKVIFDRNSIVNEITKSVLGPFMGVAFEFALLADAVSAAVKEGDGAGLVRALVNAPGVMLNTFLNGYVNPECTGNACEQFPGLINATSAIVNILSGIPKAIAEALQPDPVPGAPWTPPATATLAADDTVTTLARSYTLEVAPATATVEGEQSAEVAPVAEEAAPVVEEEATETPVSEDATAGTDEEGTETTAPAVPADDKADADADAGSKDDDAAEGTRKSGKPSQSTRSSAAADKSDSTDKSDSGASDSGSDSGSDSSSGSDD</sequence>
<dbReference type="RefSeq" id="WP_163765577.1">
    <property type="nucleotide sequence ID" value="NZ_AP022598.1"/>
</dbReference>
<reference evidence="2 3" key="1">
    <citation type="journal article" date="2019" name="Emerg. Microbes Infect.">
        <title>Comprehensive subspecies identification of 175 nontuberculous mycobacteria species based on 7547 genomic profiles.</title>
        <authorList>
            <person name="Matsumoto Y."/>
            <person name="Kinjo T."/>
            <person name="Motooka D."/>
            <person name="Nabeya D."/>
            <person name="Jung N."/>
            <person name="Uechi K."/>
            <person name="Horii T."/>
            <person name="Iida T."/>
            <person name="Fujita J."/>
            <person name="Nakamura S."/>
        </authorList>
    </citation>
    <scope>NUCLEOTIDE SEQUENCE [LARGE SCALE GENOMIC DNA]</scope>
    <source>
        <strain evidence="2 3">JCM 6367</strain>
    </source>
</reference>
<evidence type="ECO:0000313" key="3">
    <source>
        <dbReference type="Proteomes" id="UP000466554"/>
    </source>
</evidence>
<feature type="region of interest" description="Disordered" evidence="1">
    <location>
        <begin position="347"/>
        <end position="468"/>
    </location>
</feature>
<organism evidence="2 3">
    <name type="scientific">Mycolicibacterium parafortuitum</name>
    <name type="common">Mycobacterium parafortuitum</name>
    <dbReference type="NCBI Taxonomy" id="39692"/>
    <lineage>
        <taxon>Bacteria</taxon>
        <taxon>Bacillati</taxon>
        <taxon>Actinomycetota</taxon>
        <taxon>Actinomycetes</taxon>
        <taxon>Mycobacteriales</taxon>
        <taxon>Mycobacteriaceae</taxon>
        <taxon>Mycolicibacterium</taxon>
    </lineage>
</organism>
<dbReference type="Proteomes" id="UP000466554">
    <property type="component" value="Chromosome"/>
</dbReference>
<protein>
    <recommendedName>
        <fullName evidence="4">PE-PGRS family protein</fullName>
    </recommendedName>
</protein>
<name>A0A7I7TYB7_MYCPF</name>
<feature type="compositionally biased region" description="Low complexity" evidence="1">
    <location>
        <begin position="356"/>
        <end position="369"/>
    </location>
</feature>
<gene>
    <name evidence="2" type="ORF">MPRF_09030</name>
</gene>
<proteinExistence type="predicted"/>
<feature type="compositionally biased region" description="Basic and acidic residues" evidence="1">
    <location>
        <begin position="439"/>
        <end position="448"/>
    </location>
</feature>
<accession>A0A7I7TYB7</accession>
<feature type="compositionally biased region" description="Low complexity" evidence="1">
    <location>
        <begin position="376"/>
        <end position="386"/>
    </location>
</feature>
<evidence type="ECO:0000256" key="1">
    <source>
        <dbReference type="SAM" id="MobiDB-lite"/>
    </source>
</evidence>
<dbReference type="AlphaFoldDB" id="A0A7I7TYB7"/>
<evidence type="ECO:0008006" key="4">
    <source>
        <dbReference type="Google" id="ProtNLM"/>
    </source>
</evidence>
<evidence type="ECO:0000313" key="2">
    <source>
        <dbReference type="EMBL" id="BBY74004.1"/>
    </source>
</evidence>
<feature type="compositionally biased region" description="Basic and acidic residues" evidence="1">
    <location>
        <begin position="401"/>
        <end position="423"/>
    </location>
</feature>
<feature type="compositionally biased region" description="Low complexity" evidence="1">
    <location>
        <begin position="449"/>
        <end position="468"/>
    </location>
</feature>